<evidence type="ECO:0000313" key="1">
    <source>
        <dbReference type="EMBL" id="KAJ8010431.1"/>
    </source>
</evidence>
<sequence length="69" mass="8089">MLFSPSLSRAIPINLLGSCYKPDWLMEPVLWGPLLYQLYQLDWPKHSAATAFLIQQFLTQKRRQNPLSR</sequence>
<organism evidence="1 2">
    <name type="scientific">Dallia pectoralis</name>
    <name type="common">Alaska blackfish</name>
    <dbReference type="NCBI Taxonomy" id="75939"/>
    <lineage>
        <taxon>Eukaryota</taxon>
        <taxon>Metazoa</taxon>
        <taxon>Chordata</taxon>
        <taxon>Craniata</taxon>
        <taxon>Vertebrata</taxon>
        <taxon>Euteleostomi</taxon>
        <taxon>Actinopterygii</taxon>
        <taxon>Neopterygii</taxon>
        <taxon>Teleostei</taxon>
        <taxon>Protacanthopterygii</taxon>
        <taxon>Esociformes</taxon>
        <taxon>Umbridae</taxon>
        <taxon>Dallia</taxon>
    </lineage>
</organism>
<comment type="caution">
    <text evidence="1">The sequence shown here is derived from an EMBL/GenBank/DDBJ whole genome shotgun (WGS) entry which is preliminary data.</text>
</comment>
<accession>A0ACC2H3W6</accession>
<dbReference type="EMBL" id="CM055733">
    <property type="protein sequence ID" value="KAJ8010431.1"/>
    <property type="molecule type" value="Genomic_DNA"/>
</dbReference>
<keyword evidence="2" id="KW-1185">Reference proteome</keyword>
<name>A0ACC2H3W6_DALPE</name>
<gene>
    <name evidence="1" type="ORF">DPEC_G00075000</name>
</gene>
<dbReference type="Proteomes" id="UP001157502">
    <property type="component" value="Chromosome 6"/>
</dbReference>
<reference evidence="1" key="1">
    <citation type="submission" date="2021-05" db="EMBL/GenBank/DDBJ databases">
        <authorList>
            <person name="Pan Q."/>
            <person name="Jouanno E."/>
            <person name="Zahm M."/>
            <person name="Klopp C."/>
            <person name="Cabau C."/>
            <person name="Louis A."/>
            <person name="Berthelot C."/>
            <person name="Parey E."/>
            <person name="Roest Crollius H."/>
            <person name="Montfort J."/>
            <person name="Robinson-Rechavi M."/>
            <person name="Bouchez O."/>
            <person name="Lampietro C."/>
            <person name="Lopez Roques C."/>
            <person name="Donnadieu C."/>
            <person name="Postlethwait J."/>
            <person name="Bobe J."/>
            <person name="Dillon D."/>
            <person name="Chandos A."/>
            <person name="von Hippel F."/>
            <person name="Guiguen Y."/>
        </authorList>
    </citation>
    <scope>NUCLEOTIDE SEQUENCE</scope>
    <source>
        <strain evidence="1">YG-Jan2019</strain>
    </source>
</reference>
<evidence type="ECO:0000313" key="2">
    <source>
        <dbReference type="Proteomes" id="UP001157502"/>
    </source>
</evidence>
<protein>
    <submittedName>
        <fullName evidence="1">Uncharacterized protein</fullName>
    </submittedName>
</protein>
<proteinExistence type="predicted"/>